<dbReference type="EMBL" id="BAABDM010000007">
    <property type="protein sequence ID" value="GAA4102732.1"/>
    <property type="molecule type" value="Genomic_DNA"/>
</dbReference>
<dbReference type="Pfam" id="PF03928">
    <property type="entry name" value="HbpS-like"/>
    <property type="match status" value="1"/>
</dbReference>
<gene>
    <name evidence="2" type="ORF">GCM10022414_30750</name>
</gene>
<comment type="caution">
    <text evidence="2">The sequence shown here is derived from an EMBL/GenBank/DDBJ whole genome shotgun (WGS) entry which is preliminary data.</text>
</comment>
<name>A0ABP7X4K7_9GAMM</name>
<dbReference type="Gene3D" id="3.30.450.150">
    <property type="entry name" value="Haem-degrading domain"/>
    <property type="match status" value="3"/>
</dbReference>
<dbReference type="PANTHER" id="PTHR34309">
    <property type="entry name" value="SLR1406 PROTEIN"/>
    <property type="match status" value="1"/>
</dbReference>
<protein>
    <recommendedName>
        <fullName evidence="4">Heme-binding protein</fullName>
    </recommendedName>
</protein>
<evidence type="ECO:0008006" key="4">
    <source>
        <dbReference type="Google" id="ProtNLM"/>
    </source>
</evidence>
<dbReference type="InterPro" id="IPR005624">
    <property type="entry name" value="PduO/GlcC-like"/>
</dbReference>
<reference evidence="3" key="1">
    <citation type="journal article" date="2019" name="Int. J. Syst. Evol. Microbiol.">
        <title>The Global Catalogue of Microorganisms (GCM) 10K type strain sequencing project: providing services to taxonomists for standard genome sequencing and annotation.</title>
        <authorList>
            <consortium name="The Broad Institute Genomics Platform"/>
            <consortium name="The Broad Institute Genome Sequencing Center for Infectious Disease"/>
            <person name="Wu L."/>
            <person name="Ma J."/>
        </authorList>
    </citation>
    <scope>NUCLEOTIDE SEQUENCE [LARGE SCALE GENOMIC DNA]</scope>
    <source>
        <strain evidence="3">JCM 17304</strain>
    </source>
</reference>
<feature type="signal peptide" evidence="1">
    <location>
        <begin position="1"/>
        <end position="18"/>
    </location>
</feature>
<organism evidence="2 3">
    <name type="scientific">Zhongshania borealis</name>
    <dbReference type="NCBI Taxonomy" id="889488"/>
    <lineage>
        <taxon>Bacteria</taxon>
        <taxon>Pseudomonadati</taxon>
        <taxon>Pseudomonadota</taxon>
        <taxon>Gammaproteobacteria</taxon>
        <taxon>Cellvibrionales</taxon>
        <taxon>Spongiibacteraceae</taxon>
        <taxon>Zhongshania</taxon>
    </lineage>
</organism>
<feature type="chain" id="PRO_5045825181" description="Heme-binding protein" evidence="1">
    <location>
        <begin position="19"/>
        <end position="664"/>
    </location>
</feature>
<dbReference type="SUPFAM" id="SSF143744">
    <property type="entry name" value="GlcG-like"/>
    <property type="match status" value="3"/>
</dbReference>
<dbReference type="PROSITE" id="PS51257">
    <property type="entry name" value="PROKAR_LIPOPROTEIN"/>
    <property type="match status" value="1"/>
</dbReference>
<sequence>MMGRRCVFIVISALLVLAACKGDRNDHDVARGSNANTQCDGSCANASSFLSSTDVELVVRQAVAQARALNIPATIAVADRSGNILTVFRMAEVLANGDRKLTIVSNTGSIISGGLERLELPISATVGGDALAAMAKAITAAYLSSEGNGFSTRVASQIVQAHFNPGEFNQPSGPLFGVQFSQLPCSDFVLDASNPAILVGPKRSPLGLSADPGGIPLYKFGTPVGGIGVISDDFVYGLDRTISDVDFDSDEIIALAGSYGFAVPADRQADRITLDGKTLRFADVDFSAIDASVKNAPSLVVNTDGNFITVKDYYDTSDGYRAGQAFGQASSGIRSDNNLRFPGRDAFVFVDQNNVERFPPTAGSQLSIVEVQEIISQALAVANRARAQIRQPLGSAARVTVSVVDTDGSVLGIARTRDAPIFGADVSLQKARTATFFSSVDAANFITALPNAQYLTPTLAAANTITLGDYVQNIINLTGDNTALSNGIAFADRSGGNLSRPHFPDGIDANGPGPFSKPAGEWSPFSTGLQLDASFNGLVSHLLYLMGGSQDVGKNCVGLAFGGTTSTVPPRLANGIQIFPGSVPIYRGTQLIGGIGVSGDGVDQDDMIAFLGLHNAATILATVNNAPIAIRADQLAPDGQRLRYINCPQNPFNNSDEQNVCAGK</sequence>
<dbReference type="PANTHER" id="PTHR34309:SF10">
    <property type="entry name" value="SLR1406 PROTEIN"/>
    <property type="match status" value="1"/>
</dbReference>
<evidence type="ECO:0000313" key="3">
    <source>
        <dbReference type="Proteomes" id="UP001500392"/>
    </source>
</evidence>
<dbReference type="InterPro" id="IPR052517">
    <property type="entry name" value="GlcG_carb_metab_protein"/>
</dbReference>
<keyword evidence="3" id="KW-1185">Reference proteome</keyword>
<proteinExistence type="predicted"/>
<dbReference type="RefSeq" id="WP_344937731.1">
    <property type="nucleotide sequence ID" value="NZ_BAABDM010000007.1"/>
</dbReference>
<dbReference type="Proteomes" id="UP001500392">
    <property type="component" value="Unassembled WGS sequence"/>
</dbReference>
<dbReference type="InterPro" id="IPR038084">
    <property type="entry name" value="PduO/GlcC-like_sf"/>
</dbReference>
<evidence type="ECO:0000313" key="2">
    <source>
        <dbReference type="EMBL" id="GAA4102732.1"/>
    </source>
</evidence>
<keyword evidence="1" id="KW-0732">Signal</keyword>
<accession>A0ABP7X4K7</accession>
<evidence type="ECO:0000256" key="1">
    <source>
        <dbReference type="SAM" id="SignalP"/>
    </source>
</evidence>